<accession>A0ABP8JMJ8</accession>
<comment type="caution">
    <text evidence="4">The sequence shown here is derived from an EMBL/GenBank/DDBJ whole genome shotgun (WGS) entry which is preliminary data.</text>
</comment>
<evidence type="ECO:0000259" key="1">
    <source>
        <dbReference type="Pfam" id="PF18676"/>
    </source>
</evidence>
<feature type="domain" description="MBG" evidence="2">
    <location>
        <begin position="809"/>
        <end position="878"/>
    </location>
</feature>
<feature type="domain" description="MBG" evidence="1">
    <location>
        <begin position="1551"/>
        <end position="1626"/>
    </location>
</feature>
<evidence type="ECO:0000313" key="4">
    <source>
        <dbReference type="EMBL" id="GAA4393047.1"/>
    </source>
</evidence>
<dbReference type="NCBIfam" id="TIGR04183">
    <property type="entry name" value="Por_Secre_tail"/>
    <property type="match status" value="1"/>
</dbReference>
<feature type="domain" description="MBG" evidence="1">
    <location>
        <begin position="283"/>
        <end position="362"/>
    </location>
</feature>
<dbReference type="InterPro" id="IPR014756">
    <property type="entry name" value="Ig_E-set"/>
</dbReference>
<dbReference type="Pfam" id="PF11617">
    <property type="entry name" value="Cu-binding_MopE"/>
    <property type="match status" value="1"/>
</dbReference>
<feature type="domain" description="MBG" evidence="1">
    <location>
        <begin position="1632"/>
        <end position="1706"/>
    </location>
</feature>
<gene>
    <name evidence="4" type="ORF">GCM10023186_44190</name>
</gene>
<dbReference type="Gene3D" id="2.60.40.10">
    <property type="entry name" value="Immunoglobulins"/>
    <property type="match status" value="1"/>
</dbReference>
<dbReference type="Pfam" id="PF18962">
    <property type="entry name" value="Por_Secre_tail"/>
    <property type="match status" value="1"/>
</dbReference>
<name>A0ABP8JMJ8_9BACT</name>
<dbReference type="Pfam" id="PF18887">
    <property type="entry name" value="MBG_3"/>
    <property type="match status" value="5"/>
</dbReference>
<dbReference type="EMBL" id="BAABHA010000015">
    <property type="protein sequence ID" value="GAA4393047.1"/>
    <property type="molecule type" value="Genomic_DNA"/>
</dbReference>
<feature type="domain" description="MBG" evidence="2">
    <location>
        <begin position="1387"/>
        <end position="1469"/>
    </location>
</feature>
<dbReference type="InterPro" id="IPR013783">
    <property type="entry name" value="Ig-like_fold"/>
</dbReference>
<feature type="domain" description="Secretion system C-terminal sorting" evidence="3">
    <location>
        <begin position="2115"/>
        <end position="2192"/>
    </location>
</feature>
<evidence type="ECO:0000313" key="5">
    <source>
        <dbReference type="Proteomes" id="UP001500454"/>
    </source>
</evidence>
<feature type="domain" description="MBG" evidence="2">
    <location>
        <begin position="884"/>
        <end position="943"/>
    </location>
</feature>
<dbReference type="Proteomes" id="UP001500454">
    <property type="component" value="Unassembled WGS sequence"/>
</dbReference>
<dbReference type="Gene3D" id="3.30.160.710">
    <property type="match status" value="3"/>
</dbReference>
<proteinExistence type="predicted"/>
<dbReference type="InterPro" id="IPR043772">
    <property type="entry name" value="MBG_3"/>
</dbReference>
<dbReference type="InterPro" id="IPR021655">
    <property type="entry name" value="Put_metal-bd"/>
</dbReference>
<evidence type="ECO:0000259" key="3">
    <source>
        <dbReference type="Pfam" id="PF18962"/>
    </source>
</evidence>
<feature type="domain" description="MBG" evidence="2">
    <location>
        <begin position="1057"/>
        <end position="1138"/>
    </location>
</feature>
<dbReference type="RefSeq" id="WP_345227826.1">
    <property type="nucleotide sequence ID" value="NZ_BAABHA010000015.1"/>
</dbReference>
<dbReference type="InterPro" id="IPR026444">
    <property type="entry name" value="Secre_tail"/>
</dbReference>
<feature type="domain" description="MBG" evidence="1">
    <location>
        <begin position="1712"/>
        <end position="1786"/>
    </location>
</feature>
<dbReference type="SUPFAM" id="SSF81296">
    <property type="entry name" value="E set domains"/>
    <property type="match status" value="1"/>
</dbReference>
<feature type="domain" description="MBG" evidence="2">
    <location>
        <begin position="455"/>
        <end position="539"/>
    </location>
</feature>
<evidence type="ECO:0000259" key="2">
    <source>
        <dbReference type="Pfam" id="PF18887"/>
    </source>
</evidence>
<sequence length="2196" mass="221094">MDAASVAAGNSIVASSGTVTYAAGYSGTSVITASAAGCNGPITATHTVTVLPLQTYFLDNDGDTFGKAAASVQACSAPSGYVSNSNDCDDDSRAVYPGALEVCGNGIDDNCNGQIDEGCAPIITAVSPASGAVGASVAVSGSLFTGATAVRFNGVSAVYTVNSDASITATVPAGASSGQISVVTPNGMGVSSTSFTVLVPPTIEFADISKMYGDAGFTVSATSNSAGTITYSLASGSSATVSASGQVLITGAGTVTIKALQVASGSYLAAERTATLSISPAPLTITANSRSKTYGDLVNFAGTEFTPTGLVNGNTVTSVTLSSTGAARTASVAGSQYEITPDAATGTGLENYTIRYVSGSLTVIPKELTITANNRSKVYNQALVLGTSAFTTTGLANSETVGSVTLTSTGAAATASVDGGPYTIVASGASGGTFTADNYDITYVSGQLTVDQAIAEIVLSNTERTYTGSALAATAATVPAGLSGVTLAYFQGTGASRTAEPAPTAAGDYAIEATLDNANYKLADGTTPVTGTLRIGKATPTVSWLPTPLAAIGYGTTLGGKLTASASFNGQVLPGAITYSHTGGSNVTEATVLAAKTGAYGLTAAFAPNDTRNFNSASTTNSIVVNRATQSITFANPGAKTFGDAAFDLGATASSGLTVSYSIVAGNAFASLNGNMLSISGAGSVTVRATQPGNDNFEAAEAQDRTFIIAPAGQSISFGPLTDKTYGAAPFMVSASAPGGPVTFSITEGNTFASISGSTITITGAGTVVVRASQAGSANYNPAANVDQRFTVDKFTPTITLTVGGPYLYNASAHFVQSATVSSVNDDVLVPAVSYSLAGNPETAPTNAGSYGVLATFAGNANYNPALAATGTLVIGRAPATIALTAADLTQTYTNSPKTVRASATPPAAGVQVAYSQHAAPVIPLNAGDYVVTATLTNANYQLVNASNQHIASVTGLLAIGKATPAVALNIASSYTYTGSNQEVSGSVTGVDNVSLGAASVTYKAAGAADFSATKPLNAGTYAVKGSYAETDNYLPAAITGSMTIDKATATLSFDASSLTATYNGLVHPASAATSPQANGANLSGVGLMYTGTDNNQAAYGPSTTAPINAGTYTVTASLNNPNYQAANIQGTMTIGRAAASISVVVGGPFVYTNTAKAVSSATVQGVTVNQTVQQLGNAVVVYRQGGANVTPIDAGTYEVHASFAGNGNYEPAANRSNTLSIGKATANVTVVGSSTIYDGLEHGATGNATGVNGISLNSSLNLGARFTDAPGGTASWVFSGGTNYFDQNGSVNIAIGKATPTVALHLNPTGYTYTGSSQAVTGSVTGINGADLGAAVVTYQPSGASGFSATAPLNAGTYAVKGAYPTSTNYLAAETNGSMTIGKALATISFGNLAHTYTGAVKAASAVTEPVGLGVVAIKYYQTVGGIKTEVQPINAGTYAVEATLTNNNYQLGASNNPTTGLLTIAKADQSIAWDTPANITYGTLLNGTQLNARASGVAGGSAAGGLTYSPASGAALGAGNHTLSVSAAATDNYNAASKTVQLTVNPAVLLVTADNKGKTYGDANPPLTVSYSGFVLGQSANVLTTAPTPATTATTASGHGSYDITVSGGAATNYSFTYAKGTLTVGKAALLVTANNQNRTYGAANPALTGTLVGVKNNDAIAASYTTLAGLTTGIGQYPIVAAVVASEEILSNYNLTPTNGTLTIGKAALAVRADNQQRMYGVDNPTLTGVLTGVLNGDDIVGAFSTLASKYTNVGTYPIVADVTATPAVLNNYTLTPTNGTLTIIPQTSNPVADTYYIGSSFFWTTGPNSSTATLNLVATLKNNANFDGDIRTARVSFFIRSGQTRIPINGAQNLPVGLVNPGDLSTGTAAVNVQYNISGLASILNIGVEVTGNYRNNPNDPSTDKEVMVAAPTPGGLIAGGGSFTNTGSAGYIKGSAGYAFYVQYNKSMKNPQGGAEITVKSYYDRNGVLTSVPHTYKLKSNAISVLAVTSPRAQFSSKANVKEIVNGVEVSIEGNCTMQMEMFDSFQNPSATLDSLAVTVYRSNGGIWYSSNWKAVKTAQRSVVAPDCITVTGSGSASRTPGETTAPLAASAAPAKAAPAQGATTNLLELYPNPMTERATIHFQTQKGGKVQVYLYNQLGVLVATLFNAEVQSGQEHYLTLERKDLQTGVYFCRLIINGQVINQRIAISAR</sequence>
<feature type="domain" description="MBG" evidence="1">
    <location>
        <begin position="368"/>
        <end position="449"/>
    </location>
</feature>
<protein>
    <submittedName>
        <fullName evidence="4">Fibronectin type III domain-containing protein</fullName>
    </submittedName>
</protein>
<dbReference type="Pfam" id="PF18676">
    <property type="entry name" value="MBG_2"/>
    <property type="match status" value="5"/>
</dbReference>
<organism evidence="4 5">
    <name type="scientific">Hymenobacter koreensis</name>
    <dbReference type="NCBI Taxonomy" id="1084523"/>
    <lineage>
        <taxon>Bacteria</taxon>
        <taxon>Pseudomonadati</taxon>
        <taxon>Bacteroidota</taxon>
        <taxon>Cytophagia</taxon>
        <taxon>Cytophagales</taxon>
        <taxon>Hymenobacteraceae</taxon>
        <taxon>Hymenobacter</taxon>
    </lineage>
</organism>
<keyword evidence="5" id="KW-1185">Reference proteome</keyword>
<reference evidence="5" key="1">
    <citation type="journal article" date="2019" name="Int. J. Syst. Evol. Microbiol.">
        <title>The Global Catalogue of Microorganisms (GCM) 10K type strain sequencing project: providing services to taxonomists for standard genome sequencing and annotation.</title>
        <authorList>
            <consortium name="The Broad Institute Genomics Platform"/>
            <consortium name="The Broad Institute Genome Sequencing Center for Infectious Disease"/>
            <person name="Wu L."/>
            <person name="Ma J."/>
        </authorList>
    </citation>
    <scope>NUCLEOTIDE SEQUENCE [LARGE SCALE GENOMIC DNA]</scope>
    <source>
        <strain evidence="5">JCM 17924</strain>
    </source>
</reference>
<dbReference type="InterPro" id="IPR041286">
    <property type="entry name" value="MBG_2"/>
</dbReference>